<name>A0A174J9Z5_9BACE</name>
<feature type="domain" description="RagB/SusD" evidence="7">
    <location>
        <begin position="363"/>
        <end position="494"/>
    </location>
</feature>
<dbReference type="SUPFAM" id="SSF48452">
    <property type="entry name" value="TPR-like"/>
    <property type="match status" value="1"/>
</dbReference>
<dbReference type="Gene3D" id="1.25.40.390">
    <property type="match status" value="1"/>
</dbReference>
<feature type="domain" description="SusD-like N-terminal" evidence="8">
    <location>
        <begin position="107"/>
        <end position="196"/>
    </location>
</feature>
<evidence type="ECO:0000313" key="9">
    <source>
        <dbReference type="EMBL" id="CUO94025.1"/>
    </source>
</evidence>
<evidence type="ECO:0000256" key="3">
    <source>
        <dbReference type="ARBA" id="ARBA00022729"/>
    </source>
</evidence>
<gene>
    <name evidence="9" type="ORF">ERS852461_01491</name>
    <name evidence="10" type="ORF">NXW97_12635</name>
    <name evidence="11" type="ORF">NXY30_15700</name>
</gene>
<comment type="subcellular location">
    <subcellularLocation>
        <location evidence="1">Cell outer membrane</location>
    </subcellularLocation>
</comment>
<dbReference type="CDD" id="cd08977">
    <property type="entry name" value="SusD"/>
    <property type="match status" value="1"/>
</dbReference>
<evidence type="ECO:0000313" key="11">
    <source>
        <dbReference type="EMBL" id="UVQ72516.1"/>
    </source>
</evidence>
<dbReference type="Pfam" id="PF14322">
    <property type="entry name" value="SusD-like_3"/>
    <property type="match status" value="1"/>
</dbReference>
<dbReference type="GO" id="GO:0009279">
    <property type="term" value="C:cell outer membrane"/>
    <property type="evidence" value="ECO:0007669"/>
    <property type="project" value="UniProtKB-SubCell"/>
</dbReference>
<dbReference type="Proteomes" id="UP001204548">
    <property type="component" value="Unassembled WGS sequence"/>
</dbReference>
<dbReference type="PROSITE" id="PS51257">
    <property type="entry name" value="PROKAR_LIPOPROTEIN"/>
    <property type="match status" value="1"/>
</dbReference>
<evidence type="ECO:0000256" key="2">
    <source>
        <dbReference type="ARBA" id="ARBA00006275"/>
    </source>
</evidence>
<dbReference type="EMBL" id="JANUTS010000001">
    <property type="protein sequence ID" value="MCS2792844.1"/>
    <property type="molecule type" value="Genomic_DNA"/>
</dbReference>
<dbReference type="AlphaFoldDB" id="A0A174J9Z5"/>
<evidence type="ECO:0000313" key="13">
    <source>
        <dbReference type="Proteomes" id="UP001060104"/>
    </source>
</evidence>
<accession>A0A3E5GFX6</accession>
<dbReference type="InterPro" id="IPR033985">
    <property type="entry name" value="SusD-like_N"/>
</dbReference>
<keyword evidence="13" id="KW-1185">Reference proteome</keyword>
<evidence type="ECO:0000259" key="7">
    <source>
        <dbReference type="Pfam" id="PF07980"/>
    </source>
</evidence>
<proteinExistence type="inferred from homology"/>
<keyword evidence="3 6" id="KW-0732">Signal</keyword>
<keyword evidence="4" id="KW-0472">Membrane</keyword>
<dbReference type="EMBL" id="CP103141">
    <property type="protein sequence ID" value="UVQ72516.1"/>
    <property type="molecule type" value="Genomic_DNA"/>
</dbReference>
<evidence type="ECO:0000256" key="6">
    <source>
        <dbReference type="SAM" id="SignalP"/>
    </source>
</evidence>
<evidence type="ECO:0000313" key="12">
    <source>
        <dbReference type="Proteomes" id="UP000095606"/>
    </source>
</evidence>
<dbReference type="GeneID" id="69589943"/>
<organism evidence="9 12">
    <name type="scientific">Bacteroides faecis</name>
    <dbReference type="NCBI Taxonomy" id="674529"/>
    <lineage>
        <taxon>Bacteria</taxon>
        <taxon>Pseudomonadati</taxon>
        <taxon>Bacteroidota</taxon>
        <taxon>Bacteroidia</taxon>
        <taxon>Bacteroidales</taxon>
        <taxon>Bacteroidaceae</taxon>
        <taxon>Bacteroides</taxon>
    </lineage>
</organism>
<dbReference type="Proteomes" id="UP001060104">
    <property type="component" value="Chromosome"/>
</dbReference>
<keyword evidence="5" id="KW-0998">Cell outer membrane</keyword>
<evidence type="ECO:0000313" key="10">
    <source>
        <dbReference type="EMBL" id="MCS2792844.1"/>
    </source>
</evidence>
<reference evidence="10" key="2">
    <citation type="submission" date="2022-08" db="EMBL/GenBank/DDBJ databases">
        <title>Genome Sequencing of Bacteroides fragilis Group Isolates with Nanopore Technology.</title>
        <authorList>
            <person name="Tisza M.J."/>
            <person name="Smith D."/>
            <person name="Dekker J.P."/>
        </authorList>
    </citation>
    <scope>NUCLEOTIDE SEQUENCE</scope>
    <source>
        <strain evidence="10">BFG-351</strain>
        <strain evidence="11">BFG-527</strain>
    </source>
</reference>
<evidence type="ECO:0000259" key="8">
    <source>
        <dbReference type="Pfam" id="PF14322"/>
    </source>
</evidence>
<evidence type="ECO:0000256" key="1">
    <source>
        <dbReference type="ARBA" id="ARBA00004442"/>
    </source>
</evidence>
<accession>A0A174J9Z5</accession>
<protein>
    <submittedName>
        <fullName evidence="9 10">SusD family</fullName>
    </submittedName>
</protein>
<dbReference type="InterPro" id="IPR011990">
    <property type="entry name" value="TPR-like_helical_dom_sf"/>
</dbReference>
<dbReference type="Pfam" id="PF07980">
    <property type="entry name" value="SusD_RagB"/>
    <property type="match status" value="1"/>
</dbReference>
<dbReference type="Proteomes" id="UP000095606">
    <property type="component" value="Unassembled WGS sequence"/>
</dbReference>
<reference evidence="9 12" key="1">
    <citation type="submission" date="2015-09" db="EMBL/GenBank/DDBJ databases">
        <authorList>
            <consortium name="Pathogen Informatics"/>
        </authorList>
    </citation>
    <scope>NUCLEOTIDE SEQUENCE [LARGE SCALE GENOMIC DNA]</scope>
    <source>
        <strain evidence="9 12">2789STDY5834846</strain>
    </source>
</reference>
<feature type="chain" id="PRO_5044549943" evidence="6">
    <location>
        <begin position="18"/>
        <end position="503"/>
    </location>
</feature>
<dbReference type="RefSeq" id="WP_029425482.1">
    <property type="nucleotide sequence ID" value="NZ_CABMFH010000006.1"/>
</dbReference>
<sequence length="503" mass="57224">MKNIVLIMTLIVSCLFAGCDSLANKSEDKLSGDDFWAQGNETNAEAFLLSIYNSFRNATMSQRPFLTYSGDMRCAPITAYSTWDKYVAYLANNDMGELRNTYPDDANGGLIMQWDVFYTAIQDANILLAEIDKVPGMDELKRSRFKAEAIFMRSLSYFFIVRAFGDVPYYTNAYNEAPLPRTNMVIVLQNCLADLQPLLDDDPGAEVLPWSYSSYSSKGIRASRGSVIALMMHINLWLVQFDAQNKEQYYRNVVSLGEELERNNGAYSLLDINRSSVIFAGGSDEGLFEIAQNINFNEIFMMNAKFSDNVSYSCLNKSMPLFCYSGDYLMTLFPMYEDDARKELWFDEKIYSTSVSSSAPKEIKKFWNIDTYGNGTITSNSGNQIVFRYAGALLLYAEALAALGTNDTKACELLNRVRNRAHASEINTSGSELMDAIFWERCRELIGEGHYYYDLVRTGKVYNRNYCMNPMTRTNFNVGAWTWPIHRNALKNNTLIGLNLFWE</sequence>
<dbReference type="InterPro" id="IPR012944">
    <property type="entry name" value="SusD_RagB_dom"/>
</dbReference>
<feature type="signal peptide" evidence="6">
    <location>
        <begin position="1"/>
        <end position="17"/>
    </location>
</feature>
<dbReference type="EMBL" id="CZAE01000005">
    <property type="protein sequence ID" value="CUO94025.1"/>
    <property type="molecule type" value="Genomic_DNA"/>
</dbReference>
<evidence type="ECO:0000256" key="4">
    <source>
        <dbReference type="ARBA" id="ARBA00023136"/>
    </source>
</evidence>
<comment type="similarity">
    <text evidence="2">Belongs to the SusD family.</text>
</comment>
<evidence type="ECO:0000256" key="5">
    <source>
        <dbReference type="ARBA" id="ARBA00023237"/>
    </source>
</evidence>